<organism evidence="2 3">
    <name type="scientific">Thermoflexibacter ruber</name>
    <dbReference type="NCBI Taxonomy" id="1003"/>
    <lineage>
        <taxon>Bacteria</taxon>
        <taxon>Pseudomonadati</taxon>
        <taxon>Bacteroidota</taxon>
        <taxon>Cytophagia</taxon>
        <taxon>Cytophagales</taxon>
        <taxon>Thermoflexibacteraceae</taxon>
        <taxon>Thermoflexibacter</taxon>
    </lineage>
</organism>
<name>A0A1I2K3M7_9BACT</name>
<gene>
    <name evidence="2" type="ORF">SAMN04488541_10747</name>
</gene>
<reference evidence="2 3" key="1">
    <citation type="submission" date="2016-10" db="EMBL/GenBank/DDBJ databases">
        <authorList>
            <person name="de Groot N.N."/>
        </authorList>
    </citation>
    <scope>NUCLEOTIDE SEQUENCE [LARGE SCALE GENOMIC DNA]</scope>
    <source>
        <strain>GEY</strain>
        <strain evidence="3">DSM 9560</strain>
    </source>
</reference>
<feature type="transmembrane region" description="Helical" evidence="1">
    <location>
        <begin position="37"/>
        <end position="57"/>
    </location>
</feature>
<sequence length="115" mass="12760">MTKLSLLLNIVVLIPVCAGIFTNANWTLVSYGNNTPARSILLSVYLAILVVSIILLLKPDPKMITALLCVQIIYKFITPFTVGSISNPVVISNIFIAIFHCFTVFFIWKDGMLLK</sequence>
<dbReference type="Proteomes" id="UP000199513">
    <property type="component" value="Unassembled WGS sequence"/>
</dbReference>
<dbReference type="RefSeq" id="WP_091549490.1">
    <property type="nucleotide sequence ID" value="NZ_FONY01000074.1"/>
</dbReference>
<protein>
    <recommendedName>
        <fullName evidence="4">DoxX-like family protein</fullName>
    </recommendedName>
</protein>
<dbReference type="EMBL" id="FONY01000074">
    <property type="protein sequence ID" value="SFF59661.1"/>
    <property type="molecule type" value="Genomic_DNA"/>
</dbReference>
<feature type="transmembrane region" description="Helical" evidence="1">
    <location>
        <begin position="89"/>
        <end position="108"/>
    </location>
</feature>
<keyword evidence="1" id="KW-1133">Transmembrane helix</keyword>
<dbReference type="STRING" id="1003.SAMN04488541_10747"/>
<accession>A0A1I2K3M7</accession>
<evidence type="ECO:0000256" key="1">
    <source>
        <dbReference type="SAM" id="Phobius"/>
    </source>
</evidence>
<dbReference type="AlphaFoldDB" id="A0A1I2K3M7"/>
<keyword evidence="3" id="KW-1185">Reference proteome</keyword>
<proteinExistence type="predicted"/>
<feature type="transmembrane region" description="Helical" evidence="1">
    <location>
        <begin position="64"/>
        <end position="83"/>
    </location>
</feature>
<evidence type="ECO:0000313" key="2">
    <source>
        <dbReference type="EMBL" id="SFF59661.1"/>
    </source>
</evidence>
<keyword evidence="1" id="KW-0472">Membrane</keyword>
<evidence type="ECO:0008006" key="4">
    <source>
        <dbReference type="Google" id="ProtNLM"/>
    </source>
</evidence>
<keyword evidence="1" id="KW-0812">Transmembrane</keyword>
<evidence type="ECO:0000313" key="3">
    <source>
        <dbReference type="Proteomes" id="UP000199513"/>
    </source>
</evidence>
<dbReference type="OrthoDB" id="840277at2"/>